<dbReference type="RefSeq" id="WP_036643857.1">
    <property type="nucleotide sequence ID" value="NZ_CBCSBX010000003.1"/>
</dbReference>
<reference evidence="2" key="1">
    <citation type="journal article" date="2016" name="Genome Announc.">
        <title>Draft genomes of two strains of Paenibacillus glucanolyticus with capability to degrade lignocellulose.</title>
        <authorList>
            <person name="Mathews S.L."/>
            <person name="Pawlak J."/>
            <person name="Grunden A.M."/>
        </authorList>
    </citation>
    <scope>NUCLEOTIDE SEQUENCE [LARGE SCALE GENOMIC DNA]</scope>
    <source>
        <strain evidence="2">SLM1</strain>
    </source>
</reference>
<comment type="caution">
    <text evidence="2">The sequence shown here is derived from an EMBL/GenBank/DDBJ whole genome shotgun (WGS) entry which is preliminary data.</text>
</comment>
<keyword evidence="3" id="KW-1185">Reference proteome</keyword>
<dbReference type="Proteomes" id="UP000076796">
    <property type="component" value="Unassembled WGS sequence"/>
</dbReference>
<sequence>MLVVIVLLQLIIIGILLHINGKLKPRDYIAEAMERDRKLREEREKQQRMEALSHESSDKDEDPL</sequence>
<evidence type="ECO:0000313" key="2">
    <source>
        <dbReference type="EMBL" id="KZS46702.1"/>
    </source>
</evidence>
<proteinExistence type="predicted"/>
<dbReference type="AlphaFoldDB" id="A0A163JP11"/>
<evidence type="ECO:0000256" key="1">
    <source>
        <dbReference type="SAM" id="MobiDB-lite"/>
    </source>
</evidence>
<feature type="region of interest" description="Disordered" evidence="1">
    <location>
        <begin position="37"/>
        <end position="64"/>
    </location>
</feature>
<dbReference type="KEGG" id="pglu:A3958_12200"/>
<dbReference type="EMBL" id="LWMH01000001">
    <property type="protein sequence ID" value="KZS46702.1"/>
    <property type="molecule type" value="Genomic_DNA"/>
</dbReference>
<name>A0A163JP11_9BACL</name>
<protein>
    <submittedName>
        <fullName evidence="2">Uncharacterized protein</fullName>
    </submittedName>
</protein>
<evidence type="ECO:0000313" key="3">
    <source>
        <dbReference type="Proteomes" id="UP000076796"/>
    </source>
</evidence>
<organism evidence="2 3">
    <name type="scientific">Paenibacillus glucanolyticus</name>
    <dbReference type="NCBI Taxonomy" id="59843"/>
    <lineage>
        <taxon>Bacteria</taxon>
        <taxon>Bacillati</taxon>
        <taxon>Bacillota</taxon>
        <taxon>Bacilli</taxon>
        <taxon>Bacillales</taxon>
        <taxon>Paenibacillaceae</taxon>
        <taxon>Paenibacillus</taxon>
    </lineage>
</organism>
<feature type="compositionally biased region" description="Basic and acidic residues" evidence="1">
    <location>
        <begin position="37"/>
        <end position="57"/>
    </location>
</feature>
<accession>A0A163JP11</accession>
<gene>
    <name evidence="2" type="ORF">AWU65_12620</name>
</gene>
<dbReference type="GeneID" id="97557952"/>